<dbReference type="InterPro" id="IPR039446">
    <property type="entry name" value="DauR-like"/>
</dbReference>
<accession>A0ABR6BCZ5</accession>
<dbReference type="Proteomes" id="UP000517916">
    <property type="component" value="Unassembled WGS sequence"/>
</dbReference>
<dbReference type="Pfam" id="PF08348">
    <property type="entry name" value="PAS_6"/>
    <property type="match status" value="1"/>
</dbReference>
<dbReference type="EMBL" id="JACJID010000001">
    <property type="protein sequence ID" value="MBA8924752.1"/>
    <property type="molecule type" value="Genomic_DNA"/>
</dbReference>
<feature type="domain" description="YheO-like" evidence="1">
    <location>
        <begin position="3"/>
        <end position="100"/>
    </location>
</feature>
<dbReference type="InterPro" id="IPR013559">
    <property type="entry name" value="YheO"/>
</dbReference>
<proteinExistence type="predicted"/>
<evidence type="ECO:0000313" key="3">
    <source>
        <dbReference type="EMBL" id="MBA8924752.1"/>
    </source>
</evidence>
<sequence>MWSTVCEAIARLLGPHAEVVLHDPVTDRITGIWNPVSGRVVGDRSLLGELPEGEDVLGPYEKLLPDGRRLSSVSAVLRDESGRPTAVLCVNLDRTPLDQAVALLSAFAAPVTARPESLFEHDWVERINLAVGAAVRERGRPVDQWDRADRVAVLAELDHAGVFTVRKAVPVVARALHVSRSTLYALLAELRSGGAPA</sequence>
<protein>
    <submittedName>
        <fullName evidence="3">Transcriptional regulator YheO</fullName>
    </submittedName>
</protein>
<evidence type="ECO:0000313" key="4">
    <source>
        <dbReference type="Proteomes" id="UP000517916"/>
    </source>
</evidence>
<dbReference type="Pfam" id="PF13309">
    <property type="entry name" value="HTH_22"/>
    <property type="match status" value="1"/>
</dbReference>
<comment type="caution">
    <text evidence="3">The sequence shown here is derived from an EMBL/GenBank/DDBJ whole genome shotgun (WGS) entry which is preliminary data.</text>
</comment>
<gene>
    <name evidence="3" type="ORF">BC739_001949</name>
</gene>
<dbReference type="RefSeq" id="WP_035970468.1">
    <property type="nucleotide sequence ID" value="NZ_BAAABQ010000001.1"/>
</dbReference>
<feature type="domain" description="Transcriptional regulator DauR-like HTH" evidence="2">
    <location>
        <begin position="127"/>
        <end position="187"/>
    </location>
</feature>
<name>A0ABR6BCZ5_9PSEU</name>
<dbReference type="PANTHER" id="PTHR35568:SF1">
    <property type="entry name" value="TRANSCRIPTIONAL REGULATOR DAUR"/>
    <property type="match status" value="1"/>
</dbReference>
<reference evidence="3 4" key="1">
    <citation type="submission" date="2020-08" db="EMBL/GenBank/DDBJ databases">
        <title>Genomic Encyclopedia of Archaeal and Bacterial Type Strains, Phase II (KMG-II): from individual species to whole genera.</title>
        <authorList>
            <person name="Goeker M."/>
        </authorList>
    </citation>
    <scope>NUCLEOTIDE SEQUENCE [LARGE SCALE GENOMIC DNA]</scope>
    <source>
        <strain evidence="3 4">DSM 43850</strain>
    </source>
</reference>
<evidence type="ECO:0000259" key="1">
    <source>
        <dbReference type="Pfam" id="PF08348"/>
    </source>
</evidence>
<evidence type="ECO:0000259" key="2">
    <source>
        <dbReference type="Pfam" id="PF13309"/>
    </source>
</evidence>
<dbReference type="InterPro" id="IPR039445">
    <property type="entry name" value="DauR-like_HTH"/>
</dbReference>
<dbReference type="PANTHER" id="PTHR35568">
    <property type="entry name" value="TRANSCRIPTIONAL REGULATOR DAUR"/>
    <property type="match status" value="1"/>
</dbReference>
<keyword evidence="4" id="KW-1185">Reference proteome</keyword>
<organism evidence="3 4">
    <name type="scientific">Kutzneria viridogrisea</name>
    <dbReference type="NCBI Taxonomy" id="47990"/>
    <lineage>
        <taxon>Bacteria</taxon>
        <taxon>Bacillati</taxon>
        <taxon>Actinomycetota</taxon>
        <taxon>Actinomycetes</taxon>
        <taxon>Pseudonocardiales</taxon>
        <taxon>Pseudonocardiaceae</taxon>
        <taxon>Kutzneria</taxon>
    </lineage>
</organism>